<gene>
    <name evidence="8" type="ORF">LSINAPIS_LOCUS3375</name>
</gene>
<evidence type="ECO:0000256" key="7">
    <source>
        <dbReference type="RuleBase" id="RU362111"/>
    </source>
</evidence>
<accession>A0A5E4PWR4</accession>
<evidence type="ECO:0000313" key="9">
    <source>
        <dbReference type="Proteomes" id="UP000324832"/>
    </source>
</evidence>
<dbReference type="EMBL" id="FZQP02000793">
    <property type="protein sequence ID" value="VVC90475.1"/>
    <property type="molecule type" value="Genomic_DNA"/>
</dbReference>
<dbReference type="EC" id="3.5.1.88" evidence="2 7"/>
<dbReference type="InterPro" id="IPR023635">
    <property type="entry name" value="Peptide_deformylase"/>
</dbReference>
<dbReference type="GO" id="GO:0046872">
    <property type="term" value="F:metal ion binding"/>
    <property type="evidence" value="ECO:0007669"/>
    <property type="project" value="UniProtKB-KW"/>
</dbReference>
<keyword evidence="4 7" id="KW-0378">Hydrolase</keyword>
<dbReference type="GO" id="GO:0006412">
    <property type="term" value="P:translation"/>
    <property type="evidence" value="ECO:0007669"/>
    <property type="project" value="UniProtKB-KW"/>
</dbReference>
<evidence type="ECO:0000256" key="6">
    <source>
        <dbReference type="ARBA" id="ARBA00037114"/>
    </source>
</evidence>
<evidence type="ECO:0000256" key="1">
    <source>
        <dbReference type="ARBA" id="ARBA00010759"/>
    </source>
</evidence>
<protein>
    <recommendedName>
        <fullName evidence="2 7">Peptide deformylase</fullName>
        <ecNumber evidence="2 7">3.5.1.88</ecNumber>
    </recommendedName>
</protein>
<dbReference type="GO" id="GO:0042586">
    <property type="term" value="F:peptide deformylase activity"/>
    <property type="evidence" value="ECO:0007669"/>
    <property type="project" value="UniProtKB-EC"/>
</dbReference>
<dbReference type="Proteomes" id="UP000324832">
    <property type="component" value="Unassembled WGS sequence"/>
</dbReference>
<evidence type="ECO:0000256" key="3">
    <source>
        <dbReference type="ARBA" id="ARBA00022723"/>
    </source>
</evidence>
<evidence type="ECO:0000313" key="8">
    <source>
        <dbReference type="EMBL" id="VVC90475.1"/>
    </source>
</evidence>
<keyword evidence="5 7" id="KW-0648">Protein biosynthesis</keyword>
<dbReference type="SUPFAM" id="SSF56420">
    <property type="entry name" value="Peptide deformylase"/>
    <property type="match status" value="1"/>
</dbReference>
<name>A0A5E4PWR4_9NEOP</name>
<dbReference type="PANTHER" id="PTHR10458">
    <property type="entry name" value="PEPTIDE DEFORMYLASE"/>
    <property type="match status" value="1"/>
</dbReference>
<proteinExistence type="inferred from homology"/>
<dbReference type="AlphaFoldDB" id="A0A5E4PWR4"/>
<evidence type="ECO:0000256" key="2">
    <source>
        <dbReference type="ARBA" id="ARBA00012175"/>
    </source>
</evidence>
<reference evidence="8 9" key="1">
    <citation type="submission" date="2017-07" db="EMBL/GenBank/DDBJ databases">
        <authorList>
            <person name="Talla V."/>
            <person name="Backstrom N."/>
        </authorList>
    </citation>
    <scope>NUCLEOTIDE SEQUENCE [LARGE SCALE GENOMIC DNA]</scope>
</reference>
<dbReference type="GO" id="GO:0005739">
    <property type="term" value="C:mitochondrion"/>
    <property type="evidence" value="ECO:0007669"/>
    <property type="project" value="TreeGrafter"/>
</dbReference>
<dbReference type="Gene3D" id="3.90.45.10">
    <property type="entry name" value="Peptide deformylase"/>
    <property type="match status" value="1"/>
</dbReference>
<keyword evidence="3 7" id="KW-0479">Metal-binding</keyword>
<keyword evidence="9" id="KW-1185">Reference proteome</keyword>
<comment type="function">
    <text evidence="6 7">Removes the formyl group from the N-terminal Met of newly synthesized proteins.</text>
</comment>
<organism evidence="8 9">
    <name type="scientific">Leptidea sinapis</name>
    <dbReference type="NCBI Taxonomy" id="189913"/>
    <lineage>
        <taxon>Eukaryota</taxon>
        <taxon>Metazoa</taxon>
        <taxon>Ecdysozoa</taxon>
        <taxon>Arthropoda</taxon>
        <taxon>Hexapoda</taxon>
        <taxon>Insecta</taxon>
        <taxon>Pterygota</taxon>
        <taxon>Neoptera</taxon>
        <taxon>Endopterygota</taxon>
        <taxon>Lepidoptera</taxon>
        <taxon>Glossata</taxon>
        <taxon>Ditrysia</taxon>
        <taxon>Papilionoidea</taxon>
        <taxon>Pieridae</taxon>
        <taxon>Dismorphiinae</taxon>
        <taxon>Leptidea</taxon>
    </lineage>
</organism>
<evidence type="ECO:0000256" key="4">
    <source>
        <dbReference type="ARBA" id="ARBA00022801"/>
    </source>
</evidence>
<comment type="catalytic activity">
    <reaction evidence="7">
        <text>N-terminal N-formyl-L-methionyl-[peptide] + H2O = N-terminal L-methionyl-[peptide] + formate</text>
        <dbReference type="Rhea" id="RHEA:24420"/>
        <dbReference type="Rhea" id="RHEA-COMP:10639"/>
        <dbReference type="Rhea" id="RHEA-COMP:10640"/>
        <dbReference type="ChEBI" id="CHEBI:15377"/>
        <dbReference type="ChEBI" id="CHEBI:15740"/>
        <dbReference type="ChEBI" id="CHEBI:49298"/>
        <dbReference type="ChEBI" id="CHEBI:64731"/>
        <dbReference type="EC" id="3.5.1.88"/>
    </reaction>
</comment>
<evidence type="ECO:0000256" key="5">
    <source>
        <dbReference type="ARBA" id="ARBA00022917"/>
    </source>
</evidence>
<dbReference type="PANTHER" id="PTHR10458:SF2">
    <property type="entry name" value="PEPTIDE DEFORMYLASE, MITOCHONDRIAL"/>
    <property type="match status" value="1"/>
</dbReference>
<sequence>MRHTAQQINREPVEMINNRCMYEVPLAIYVNPKLKIVDYQKVIHTESCESVRAFSGDVPRFMEVEITGYNKDGQPVSQIYRGWPARIAQHEMDLDGKLYIDIMDRRTFQCVCWEEVNINLTDRVCESVAVDREPPLARELVQHAQIATGCQAHAPPRTLPSPIPGPICTTIYSSSIQLAPQSGASACRGGTHEIFARSRPEIAIIVD</sequence>
<dbReference type="Pfam" id="PF01327">
    <property type="entry name" value="Pep_deformylase"/>
    <property type="match status" value="1"/>
</dbReference>
<comment type="similarity">
    <text evidence="1 7">Belongs to the polypeptide deformylase family.</text>
</comment>
<dbReference type="InterPro" id="IPR036821">
    <property type="entry name" value="Peptide_deformylase_sf"/>
</dbReference>